<evidence type="ECO:0000313" key="4">
    <source>
        <dbReference type="EMBL" id="GKV19222.1"/>
    </source>
</evidence>
<feature type="compositionally biased region" description="Low complexity" evidence="2">
    <location>
        <begin position="114"/>
        <end position="128"/>
    </location>
</feature>
<keyword evidence="5" id="KW-1185">Reference proteome</keyword>
<feature type="region of interest" description="Disordered" evidence="2">
    <location>
        <begin position="1"/>
        <end position="165"/>
    </location>
</feature>
<evidence type="ECO:0000256" key="1">
    <source>
        <dbReference type="ARBA" id="ARBA00010820"/>
    </source>
</evidence>
<dbReference type="PANTHER" id="PTHR31662">
    <property type="entry name" value="BNAANNG10740D PROTEIN-RELATED"/>
    <property type="match status" value="1"/>
</dbReference>
<sequence>MAPKRPDPKEEPPAASSSEEEEETTSGTQEETSGEEEEDDDEETQTTPTLKNLPVKKPVIASPPSVATTTTNTGNQSSESGESESDESETDSDSAVPNVKPIETKPIMDENTKSKQSAAKPAASATKSTAKRPAESKPIQKETKRTKKDSENGEEEGKKTGDDVKKHFQRVWSEEDEIVILKGMIEFSAKKGTDPTSDMNAFHEFIKNSLQHDCTRGKLLDKIRRLKKKYVNYVGKGKEDGFTKPHEEEAYKLSKMIWGNGEKSIVKVETPVKSKAKPTPKKNQSLAALPFPDASKESKTGEVLLDKRIGVASIEEEVVSRGLDVIGGEKKAAMEERWRKLRIAELELYLQRNQLVAEQAKLLLDHYKSGKN</sequence>
<feature type="compositionally biased region" description="Basic and acidic residues" evidence="2">
    <location>
        <begin position="1"/>
        <end position="12"/>
    </location>
</feature>
<dbReference type="InterPro" id="IPR053932">
    <property type="entry name" value="GeBP-like_DBD"/>
</dbReference>
<feature type="domain" description="Glabrous enhancer-binding protein-like DBD" evidence="3">
    <location>
        <begin position="168"/>
        <end position="259"/>
    </location>
</feature>
<dbReference type="Pfam" id="PF04504">
    <property type="entry name" value="GeBP-like_DBD"/>
    <property type="match status" value="1"/>
</dbReference>
<feature type="compositionally biased region" description="Polar residues" evidence="2">
    <location>
        <begin position="65"/>
        <end position="76"/>
    </location>
</feature>
<comment type="similarity">
    <text evidence="1">Belongs to the GeBP family.</text>
</comment>
<evidence type="ECO:0000256" key="2">
    <source>
        <dbReference type="SAM" id="MobiDB-lite"/>
    </source>
</evidence>
<dbReference type="PANTHER" id="PTHR31662:SF33">
    <property type="entry name" value="DNA-BINDING STOREKEEPER PROTEIN TRANSCRIPTIONAL REGULATOR-LIKE PROTEIN"/>
    <property type="match status" value="1"/>
</dbReference>
<evidence type="ECO:0000259" key="3">
    <source>
        <dbReference type="Pfam" id="PF04504"/>
    </source>
</evidence>
<dbReference type="InterPro" id="IPR007592">
    <property type="entry name" value="GEBP"/>
</dbReference>
<dbReference type="EMBL" id="BPVZ01000052">
    <property type="protein sequence ID" value="GKV19222.1"/>
    <property type="molecule type" value="Genomic_DNA"/>
</dbReference>
<dbReference type="GO" id="GO:0006355">
    <property type="term" value="P:regulation of DNA-templated transcription"/>
    <property type="evidence" value="ECO:0007669"/>
    <property type="project" value="InterPro"/>
</dbReference>
<evidence type="ECO:0000313" key="5">
    <source>
        <dbReference type="Proteomes" id="UP001054252"/>
    </source>
</evidence>
<protein>
    <recommendedName>
        <fullName evidence="3">Glabrous enhancer-binding protein-like DBD domain-containing protein</fullName>
    </recommendedName>
</protein>
<dbReference type="AlphaFoldDB" id="A0AAV5K667"/>
<name>A0AAV5K667_9ROSI</name>
<gene>
    <name evidence="4" type="ORF">SLEP1_g29510</name>
</gene>
<feature type="compositionally biased region" description="Basic and acidic residues" evidence="2">
    <location>
        <begin position="132"/>
        <end position="165"/>
    </location>
</feature>
<organism evidence="4 5">
    <name type="scientific">Rubroshorea leprosula</name>
    <dbReference type="NCBI Taxonomy" id="152421"/>
    <lineage>
        <taxon>Eukaryota</taxon>
        <taxon>Viridiplantae</taxon>
        <taxon>Streptophyta</taxon>
        <taxon>Embryophyta</taxon>
        <taxon>Tracheophyta</taxon>
        <taxon>Spermatophyta</taxon>
        <taxon>Magnoliopsida</taxon>
        <taxon>eudicotyledons</taxon>
        <taxon>Gunneridae</taxon>
        <taxon>Pentapetalae</taxon>
        <taxon>rosids</taxon>
        <taxon>malvids</taxon>
        <taxon>Malvales</taxon>
        <taxon>Dipterocarpaceae</taxon>
        <taxon>Rubroshorea</taxon>
    </lineage>
</organism>
<feature type="compositionally biased region" description="Acidic residues" evidence="2">
    <location>
        <begin position="81"/>
        <end position="92"/>
    </location>
</feature>
<reference evidence="4 5" key="1">
    <citation type="journal article" date="2021" name="Commun. Biol.">
        <title>The genome of Shorea leprosula (Dipterocarpaceae) highlights the ecological relevance of drought in aseasonal tropical rainforests.</title>
        <authorList>
            <person name="Ng K.K.S."/>
            <person name="Kobayashi M.J."/>
            <person name="Fawcett J.A."/>
            <person name="Hatakeyama M."/>
            <person name="Paape T."/>
            <person name="Ng C.H."/>
            <person name="Ang C.C."/>
            <person name="Tnah L.H."/>
            <person name="Lee C.T."/>
            <person name="Nishiyama T."/>
            <person name="Sese J."/>
            <person name="O'Brien M.J."/>
            <person name="Copetti D."/>
            <person name="Mohd Noor M.I."/>
            <person name="Ong R.C."/>
            <person name="Putra M."/>
            <person name="Sireger I.Z."/>
            <person name="Indrioko S."/>
            <person name="Kosugi Y."/>
            <person name="Izuno A."/>
            <person name="Isagi Y."/>
            <person name="Lee S.L."/>
            <person name="Shimizu K.K."/>
        </authorList>
    </citation>
    <scope>NUCLEOTIDE SEQUENCE [LARGE SCALE GENOMIC DNA]</scope>
    <source>
        <strain evidence="4">214</strain>
    </source>
</reference>
<feature type="compositionally biased region" description="Basic and acidic residues" evidence="2">
    <location>
        <begin position="102"/>
        <end position="113"/>
    </location>
</feature>
<feature type="compositionally biased region" description="Acidic residues" evidence="2">
    <location>
        <begin position="32"/>
        <end position="44"/>
    </location>
</feature>
<dbReference type="Proteomes" id="UP001054252">
    <property type="component" value="Unassembled WGS sequence"/>
</dbReference>
<comment type="caution">
    <text evidence="4">The sequence shown here is derived from an EMBL/GenBank/DDBJ whole genome shotgun (WGS) entry which is preliminary data.</text>
</comment>
<dbReference type="GO" id="GO:0005634">
    <property type="term" value="C:nucleus"/>
    <property type="evidence" value="ECO:0007669"/>
    <property type="project" value="TreeGrafter"/>
</dbReference>
<proteinExistence type="inferred from homology"/>
<accession>A0AAV5K667</accession>